<dbReference type="Gene3D" id="3.40.50.2000">
    <property type="entry name" value="Glycogen Phosphorylase B"/>
    <property type="match status" value="2"/>
</dbReference>
<protein>
    <recommendedName>
        <fullName evidence="11">UDP-N-acetylglucosamine--peptide N-acetylglucosaminyltransferase GtfA subunit</fullName>
        <ecNumber evidence="11">2.4.1.-</ecNumber>
    </recommendedName>
    <alternativeName>
        <fullName evidence="11">Glycosyltransferase GtfA</fullName>
    </alternativeName>
</protein>
<evidence type="ECO:0000256" key="2">
    <source>
        <dbReference type="ARBA" id="ARBA00004922"/>
    </source>
</evidence>
<keyword evidence="4 11" id="KW-1003">Cell membrane</keyword>
<dbReference type="GO" id="GO:0016757">
    <property type="term" value="F:glycosyltransferase activity"/>
    <property type="evidence" value="ECO:0007669"/>
    <property type="project" value="UniProtKB-UniRule"/>
</dbReference>
<evidence type="ECO:0000313" key="15">
    <source>
        <dbReference type="Proteomes" id="UP000197058"/>
    </source>
</evidence>
<dbReference type="Pfam" id="PF00534">
    <property type="entry name" value="Glycos_transf_1"/>
    <property type="match status" value="1"/>
</dbReference>
<dbReference type="EMBL" id="CP022047">
    <property type="protein sequence ID" value="ASE35723.1"/>
    <property type="molecule type" value="Genomic_DNA"/>
</dbReference>
<dbReference type="GO" id="GO:0005737">
    <property type="term" value="C:cytoplasm"/>
    <property type="evidence" value="ECO:0007669"/>
    <property type="project" value="UniProtKB-SubCell"/>
</dbReference>
<dbReference type="InterPro" id="IPR054396">
    <property type="entry name" value="GtfA_EBD"/>
</dbReference>
<dbReference type="PANTHER" id="PTHR12526">
    <property type="entry name" value="GLYCOSYLTRANSFERASE"/>
    <property type="match status" value="1"/>
</dbReference>
<evidence type="ECO:0000256" key="10">
    <source>
        <dbReference type="ARBA" id="ARBA00052053"/>
    </source>
</evidence>
<dbReference type="HAMAP" id="MF_01472">
    <property type="entry name" value="GtfA"/>
    <property type="match status" value="1"/>
</dbReference>
<dbReference type="KEGG" id="sscu:CEP64_13980"/>
<gene>
    <name evidence="11 14" type="primary">gtfA</name>
    <name evidence="14" type="ORF">CEP64_13980</name>
</gene>
<dbReference type="Pfam" id="PF22145">
    <property type="entry name" value="GtfA_EBD"/>
    <property type="match status" value="1"/>
</dbReference>
<organism evidence="14 15">
    <name type="scientific">Mammaliicoccus sciuri</name>
    <name type="common">Staphylococcus sciuri</name>
    <dbReference type="NCBI Taxonomy" id="1296"/>
    <lineage>
        <taxon>Bacteria</taxon>
        <taxon>Bacillati</taxon>
        <taxon>Bacillota</taxon>
        <taxon>Bacilli</taxon>
        <taxon>Bacillales</taxon>
        <taxon>Staphylococcaceae</taxon>
        <taxon>Mammaliicoccus</taxon>
    </lineage>
</organism>
<comment type="similarity">
    <text evidence="3 11">Belongs to the glycosyltransferase group 1 family. Glycosyltransferase 4 subfamily.</text>
</comment>
<dbReference type="PANTHER" id="PTHR12526:SF629">
    <property type="entry name" value="TEICHURONIC ACID BIOSYNTHESIS GLYCOSYLTRANSFERASE TUAH-RELATED"/>
    <property type="match status" value="1"/>
</dbReference>
<geneLocation type="plasmid" evidence="14 15">
    <name>unnamed1</name>
</geneLocation>
<comment type="subunit">
    <text evidence="11">Forms a heterotetramer with 2 subunits each of GtfA and GtfB. Part of the accessory SecA2/SecY2 protein translocation apparatus.</text>
</comment>
<keyword evidence="7 11" id="KW-0808">Transferase</keyword>
<dbReference type="AlphaFoldDB" id="A0AAI8DL34"/>
<evidence type="ECO:0000256" key="7">
    <source>
        <dbReference type="ARBA" id="ARBA00022679"/>
    </source>
</evidence>
<dbReference type="SUPFAM" id="SSF53756">
    <property type="entry name" value="UDP-Glycosyltransferase/glycogen phosphorylase"/>
    <property type="match status" value="1"/>
</dbReference>
<keyword evidence="14" id="KW-0614">Plasmid</keyword>
<proteinExistence type="inferred from homology"/>
<dbReference type="RefSeq" id="WP_088592815.1">
    <property type="nucleotide sequence ID" value="NZ_CP022047.2"/>
</dbReference>
<dbReference type="FunFam" id="3.40.50.2000:FF:000196">
    <property type="entry name" value="UDP-N-acetylglucosamine--peptide N-acetylglucosaminyltransferase GtfA subunit"/>
    <property type="match status" value="1"/>
</dbReference>
<reference evidence="15" key="1">
    <citation type="submission" date="2017-06" db="EMBL/GenBank/DDBJ databases">
        <title>FDA dAtabase for Regulatory Grade micrObial Sequences (FDA-ARGOS): Supporting development and validation of Infectious Disease Dx tests.</title>
        <authorList>
            <person name="Goldberg B."/>
            <person name="Campos J."/>
            <person name="Tallon L."/>
            <person name="Sadzewicz L."/>
            <person name="Sengamalay N."/>
            <person name="Ott S."/>
            <person name="Godinez A."/>
            <person name="Nagaraj S."/>
            <person name="Vavikolanu K."/>
            <person name="Nadendla S."/>
            <person name="George J."/>
            <person name="Geyer C."/>
            <person name="Sichtig H."/>
        </authorList>
    </citation>
    <scope>NUCLEOTIDE SEQUENCE [LARGE SCALE GENOMIC DNA]</scope>
    <source>
        <strain evidence="15">FDAARGOS_285</strain>
        <plasmid evidence="15">unnamed1</plasmid>
    </source>
</reference>
<feature type="domain" description="Glycosyl transferase family 1" evidence="12">
    <location>
        <begin position="320"/>
        <end position="466"/>
    </location>
</feature>
<dbReference type="EC" id="2.4.1.-" evidence="11"/>
<sequence length="501" mass="58579">MTIYNINYGIGWASSGVEYAQLYRAKMLREQNEKLKFIFLDFFSQDNIQTLTSNLGFYDEEIIWLYQYFTDIKIAPTSYTFDAFMSTLDMEVTKQTKDKNIVKLFNETKQIYVVCYLNEANNQYIERVEFVSRGKLIRKDYYSYTKVFSEYYAPYENKAKLYMRQFYNEDGSIAYNEYFNNNGELYIFKEKILYSKQEFVAYFIQSLKLSEKDVLIVDRSKGLAQPIIQNKGAANLGIVIHAEHYSKNSTSNENILWNNHYEYVFENSNEIDFYITATDRQKNVLTKQFENYYKVSPKIYTIPVGSINELKIPNDRMAHSIITASRLATEKHIDWLIKAVSIAKKSIPDLKFDIYGEGGQKKLLENLIQSEKASNYISLLGHLDLNEIYSKYELFLSGSTSEGFGLTLMEAVGSGLGMIGFEVDYGNNTFIENERNGILIPLDLNKQSEEKIINNLAESIIDYFSNNQEKYHKYSYEIAEKFKTENVKQEWVKLLKEVQYD</sequence>
<keyword evidence="8 11" id="KW-0547">Nucleotide-binding</keyword>
<evidence type="ECO:0000256" key="1">
    <source>
        <dbReference type="ARBA" id="ARBA00004236"/>
    </source>
</evidence>
<evidence type="ECO:0000313" key="14">
    <source>
        <dbReference type="EMBL" id="ASE35723.1"/>
    </source>
</evidence>
<keyword evidence="6 11" id="KW-0328">Glycosyltransferase</keyword>
<comment type="catalytic activity">
    <reaction evidence="10 11">
        <text>L-seryl-[protein] + UDP-N-acetyl-alpha-D-glucosamine = 3-O-[N-acetyl-alpha-D-glucosaminyl]-L-seryl-[protein] + UDP + H(+)</text>
        <dbReference type="Rhea" id="RHEA:59872"/>
        <dbReference type="Rhea" id="RHEA-COMP:9863"/>
        <dbReference type="Rhea" id="RHEA-COMP:15471"/>
        <dbReference type="ChEBI" id="CHEBI:15378"/>
        <dbReference type="ChEBI" id="CHEBI:29999"/>
        <dbReference type="ChEBI" id="CHEBI:57705"/>
        <dbReference type="ChEBI" id="CHEBI:58223"/>
        <dbReference type="ChEBI" id="CHEBI:143279"/>
    </reaction>
</comment>
<evidence type="ECO:0000259" key="13">
    <source>
        <dbReference type="Pfam" id="PF22145"/>
    </source>
</evidence>
<evidence type="ECO:0000256" key="9">
    <source>
        <dbReference type="ARBA" id="ARBA00023136"/>
    </source>
</evidence>
<comment type="function">
    <text evidence="11">Required for polymorphic O-glycosylation of the serine-rich repeat protein in this bacteria. Catalyzes the first step in glycosylation by transferring N-acetylglucosamine from UDP-GlcNAc to serine residues in the substrate protein. Part of the accessory SecA2/SecY2 system specifically required to export serine-rich repeat cell wall proteins usually encoded upstream in the same operon.</text>
</comment>
<comment type="caution">
    <text evidence="11">Lacks conserved residue(s) required for the propagation of feature annotation.</text>
</comment>
<feature type="binding site" evidence="11">
    <location>
        <position position="241"/>
    </location>
    <ligand>
        <name>N-acetyl-D-glucosamine</name>
        <dbReference type="ChEBI" id="CHEBI:506227"/>
    </ligand>
</feature>
<feature type="binding site" evidence="11">
    <location>
        <begin position="16"/>
        <end position="19"/>
    </location>
    <ligand>
        <name>UDP</name>
        <dbReference type="ChEBI" id="CHEBI:58223"/>
    </ligand>
</feature>
<feature type="binding site" evidence="11">
    <location>
        <begin position="402"/>
        <end position="405"/>
    </location>
    <ligand>
        <name>N-acetyl-D-glucosamine</name>
        <dbReference type="ChEBI" id="CHEBI:506227"/>
    </ligand>
</feature>
<dbReference type="NCBIfam" id="TIGR02918">
    <property type="entry name" value="accessory Sec system glycosyltransferase GtfA"/>
    <property type="match status" value="1"/>
</dbReference>
<dbReference type="InterPro" id="IPR014267">
    <property type="entry name" value="GtfA"/>
</dbReference>
<evidence type="ECO:0000256" key="3">
    <source>
        <dbReference type="ARBA" id="ARBA00009481"/>
    </source>
</evidence>
<dbReference type="GO" id="GO:0017122">
    <property type="term" value="C:protein N-acetylglucosaminyltransferase complex"/>
    <property type="evidence" value="ECO:0007669"/>
    <property type="project" value="UniProtKB-UniRule"/>
</dbReference>
<dbReference type="Proteomes" id="UP000197058">
    <property type="component" value="Plasmid unnamed1"/>
</dbReference>
<evidence type="ECO:0000256" key="6">
    <source>
        <dbReference type="ARBA" id="ARBA00022676"/>
    </source>
</evidence>
<evidence type="ECO:0000256" key="11">
    <source>
        <dbReference type="HAMAP-Rule" id="MF_01472"/>
    </source>
</evidence>
<evidence type="ECO:0000256" key="5">
    <source>
        <dbReference type="ARBA" id="ARBA00022490"/>
    </source>
</evidence>
<feature type="domain" description="GtfA extended beta-sheet meander" evidence="13">
    <location>
        <begin position="95"/>
        <end position="190"/>
    </location>
</feature>
<comment type="pathway">
    <text evidence="2 11">Protein modification; protein glycosylation.</text>
</comment>
<comment type="subcellular location">
    <subcellularLocation>
        <location evidence="1 11">Cell membrane</location>
        <topology evidence="11">Peripheral membrane protein</topology>
    </subcellularLocation>
    <subcellularLocation>
        <location evidence="11">Cytoplasm</location>
    </subcellularLocation>
    <text evidence="11">Cell membrane association requires GtfB.</text>
</comment>
<evidence type="ECO:0000256" key="8">
    <source>
        <dbReference type="ARBA" id="ARBA00022741"/>
    </source>
</evidence>
<dbReference type="InterPro" id="IPR001296">
    <property type="entry name" value="Glyco_trans_1"/>
</dbReference>
<dbReference type="GO" id="GO:0005886">
    <property type="term" value="C:plasma membrane"/>
    <property type="evidence" value="ECO:0007669"/>
    <property type="project" value="UniProtKB-SubCell"/>
</dbReference>
<dbReference type="CDD" id="cd04949">
    <property type="entry name" value="GT4_GtfA-like"/>
    <property type="match status" value="1"/>
</dbReference>
<keyword evidence="5 11" id="KW-0963">Cytoplasm</keyword>
<dbReference type="GO" id="GO:0000166">
    <property type="term" value="F:nucleotide binding"/>
    <property type="evidence" value="ECO:0007669"/>
    <property type="project" value="UniProtKB-KW"/>
</dbReference>
<name>A0AAI8DL34_MAMSC</name>
<accession>A0AAI8DL34</accession>
<evidence type="ECO:0000259" key="12">
    <source>
        <dbReference type="Pfam" id="PF00534"/>
    </source>
</evidence>
<evidence type="ECO:0000256" key="4">
    <source>
        <dbReference type="ARBA" id="ARBA00022475"/>
    </source>
</evidence>
<keyword evidence="9 11" id="KW-0472">Membrane</keyword>